<name>A0A8A7KAG0_9FIRM</name>
<protein>
    <submittedName>
        <fullName evidence="2">Uncharacterized protein</fullName>
    </submittedName>
</protein>
<dbReference type="Pfam" id="PF14045">
    <property type="entry name" value="YIEGIA"/>
    <property type="match status" value="1"/>
</dbReference>
<proteinExistence type="predicted"/>
<sequence length="296" mass="33386">MFKYGELLVVSFLLGTLARAFMLRIDYRQFPSFPHSYVIHLILGGIAAALGALVVPVLLEKEYIAITFLTLAAQQFRDVRNMERESLAQIEENELIPRGKAYIEGIAKLFEARNYLALVTALITSLVYFYFNWYLGILAGSLSAYLLHLFMKGPTVADIARVELKELTIKGYNIGVDDIIIMNIGEKEALEKWQQEGLGIKIIPKDENARTTLSNLGQRQAILHDLAVLMGVKLDKGMQQFTPLARLDLNYGTLNIIFLPQEPDWEFIKQAIEKIPVLESSQQKPLKSKIGRKAAD</sequence>
<dbReference type="EMBL" id="CP046640">
    <property type="protein sequence ID" value="QTL98230.1"/>
    <property type="molecule type" value="Genomic_DNA"/>
</dbReference>
<feature type="transmembrane region" description="Helical" evidence="1">
    <location>
        <begin position="36"/>
        <end position="59"/>
    </location>
</feature>
<feature type="transmembrane region" description="Helical" evidence="1">
    <location>
        <begin position="115"/>
        <end position="135"/>
    </location>
</feature>
<evidence type="ECO:0000313" key="3">
    <source>
        <dbReference type="Proteomes" id="UP000665020"/>
    </source>
</evidence>
<dbReference type="RefSeq" id="WP_230866682.1">
    <property type="nucleotide sequence ID" value="NZ_CP046640.1"/>
</dbReference>
<dbReference type="AlphaFoldDB" id="A0A8A7KAG0"/>
<keyword evidence="1" id="KW-0472">Membrane</keyword>
<keyword evidence="1" id="KW-0812">Transmembrane</keyword>
<evidence type="ECO:0000256" key="1">
    <source>
        <dbReference type="SAM" id="Phobius"/>
    </source>
</evidence>
<keyword evidence="1" id="KW-1133">Transmembrane helix</keyword>
<reference evidence="2" key="1">
    <citation type="submission" date="2019-12" db="EMBL/GenBank/DDBJ databases">
        <authorList>
            <person name="zhang j."/>
            <person name="sun C.M."/>
        </authorList>
    </citation>
    <scope>NUCLEOTIDE SEQUENCE</scope>
    <source>
        <strain evidence="2">NS-1</strain>
    </source>
</reference>
<accession>A0A8A7KAG0</accession>
<evidence type="ECO:0000313" key="2">
    <source>
        <dbReference type="EMBL" id="QTL98230.1"/>
    </source>
</evidence>
<dbReference type="InterPro" id="IPR025918">
    <property type="entry name" value="YIEGIA"/>
</dbReference>
<dbReference type="Proteomes" id="UP000665020">
    <property type="component" value="Chromosome"/>
</dbReference>
<organism evidence="2 3">
    <name type="scientific">Iocasia fonsfrigidae</name>
    <dbReference type="NCBI Taxonomy" id="2682810"/>
    <lineage>
        <taxon>Bacteria</taxon>
        <taxon>Bacillati</taxon>
        <taxon>Bacillota</taxon>
        <taxon>Clostridia</taxon>
        <taxon>Halanaerobiales</taxon>
        <taxon>Halanaerobiaceae</taxon>
        <taxon>Iocasia</taxon>
    </lineage>
</organism>
<dbReference type="KEGG" id="ifn:GM661_09680"/>
<keyword evidence="3" id="KW-1185">Reference proteome</keyword>
<gene>
    <name evidence="2" type="ORF">GM661_09680</name>
</gene>